<dbReference type="PANTHER" id="PTHR13887">
    <property type="entry name" value="GLUTATHIONE S-TRANSFERASE KAPPA"/>
    <property type="match status" value="1"/>
</dbReference>
<dbReference type="SUPFAM" id="SSF52833">
    <property type="entry name" value="Thioredoxin-like"/>
    <property type="match status" value="1"/>
</dbReference>
<dbReference type="PROSITE" id="PS51352">
    <property type="entry name" value="THIOREDOXIN_2"/>
    <property type="match status" value="1"/>
</dbReference>
<organism evidence="8 9">
    <name type="scientific">Candidatus Nitrohelix vancouverensis</name>
    <dbReference type="NCBI Taxonomy" id="2705534"/>
    <lineage>
        <taxon>Bacteria</taxon>
        <taxon>Pseudomonadati</taxon>
        <taxon>Nitrospinota/Tectimicrobiota group</taxon>
        <taxon>Nitrospinota</taxon>
        <taxon>Nitrospinia</taxon>
        <taxon>Nitrospinales</taxon>
        <taxon>Nitrospinaceae</taxon>
        <taxon>Candidatus Nitrohelix</taxon>
    </lineage>
</organism>
<evidence type="ECO:0000256" key="1">
    <source>
        <dbReference type="ARBA" id="ARBA00005791"/>
    </source>
</evidence>
<protein>
    <submittedName>
        <fullName evidence="8">Thioredoxin domain-containing protein</fullName>
    </submittedName>
</protein>
<proteinExistence type="inferred from homology"/>
<evidence type="ECO:0000256" key="3">
    <source>
        <dbReference type="ARBA" id="ARBA00023002"/>
    </source>
</evidence>
<keyword evidence="5" id="KW-0676">Redox-active center</keyword>
<evidence type="ECO:0000256" key="6">
    <source>
        <dbReference type="SAM" id="SignalP"/>
    </source>
</evidence>
<evidence type="ECO:0000259" key="7">
    <source>
        <dbReference type="PROSITE" id="PS51352"/>
    </source>
</evidence>
<dbReference type="InterPro" id="IPR036249">
    <property type="entry name" value="Thioredoxin-like_sf"/>
</dbReference>
<feature type="signal peptide" evidence="6">
    <location>
        <begin position="1"/>
        <end position="35"/>
    </location>
</feature>
<comment type="similarity">
    <text evidence="1">Belongs to the thioredoxin family. DsbA subfamily.</text>
</comment>
<evidence type="ECO:0000313" key="9">
    <source>
        <dbReference type="Proteomes" id="UP000594464"/>
    </source>
</evidence>
<evidence type="ECO:0000256" key="5">
    <source>
        <dbReference type="ARBA" id="ARBA00023284"/>
    </source>
</evidence>
<dbReference type="PANTHER" id="PTHR13887:SF14">
    <property type="entry name" value="DISULFIDE BOND FORMATION PROTEIN D"/>
    <property type="match status" value="1"/>
</dbReference>
<dbReference type="Gene3D" id="3.40.30.10">
    <property type="entry name" value="Glutaredoxin"/>
    <property type="match status" value="1"/>
</dbReference>
<feature type="domain" description="Thioredoxin" evidence="7">
    <location>
        <begin position="160"/>
        <end position="355"/>
    </location>
</feature>
<dbReference type="AlphaFoldDB" id="A0A7T0C4P3"/>
<feature type="chain" id="PRO_5032631468" evidence="6">
    <location>
        <begin position="36"/>
        <end position="365"/>
    </location>
</feature>
<sequence length="365" mass="41743">MINPTALPSSMRVTIRSLTACFLMGICFSPETVLADPPKPPQFESNPMIAEVDGEVIRMDAIKSAQMHESMEQLYRMQLSALKSKALEKLAEKRPEISAARVPSVTEEDIKKFYLNTPGVKELGSIETMRDEVRDYLENVYKSQFVDLQYDRAVEKGWIKVHLTPPSDFHLVVELGNANLWFEENDSVYRKVFVLEYSDFQCPFCKRVQETLNKLRERYASDVQFGYRHFPLPFHKEAKSLAEAAECARDQGKFWELQTAFYDKNSMASDLNRVPDLAKQVGVKRINEFKQCWMSGKYKSKVEKDINDGRSIGIQGTPTFILGIYDKKANTVTGEMFSGAVSEERFSTSIDKFLSQINSEAKLNR</sequence>
<evidence type="ECO:0000256" key="4">
    <source>
        <dbReference type="ARBA" id="ARBA00023157"/>
    </source>
</evidence>
<keyword evidence="4" id="KW-1015">Disulfide bond</keyword>
<name>A0A7T0C4P3_9BACT</name>
<dbReference type="Proteomes" id="UP000594464">
    <property type="component" value="Chromosome"/>
</dbReference>
<gene>
    <name evidence="8" type="ORF">G3M78_13905</name>
</gene>
<dbReference type="GO" id="GO:0016491">
    <property type="term" value="F:oxidoreductase activity"/>
    <property type="evidence" value="ECO:0007669"/>
    <property type="project" value="UniProtKB-KW"/>
</dbReference>
<dbReference type="InterPro" id="IPR013766">
    <property type="entry name" value="Thioredoxin_domain"/>
</dbReference>
<evidence type="ECO:0000313" key="8">
    <source>
        <dbReference type="EMBL" id="QPJ66430.1"/>
    </source>
</evidence>
<keyword evidence="3" id="KW-0560">Oxidoreductase</keyword>
<keyword evidence="2 6" id="KW-0732">Signal</keyword>
<reference evidence="9" key="1">
    <citation type="submission" date="2020-02" db="EMBL/GenBank/DDBJ databases">
        <title>Genomic and physiological characterization of two novel Nitrospinaceae genera.</title>
        <authorList>
            <person name="Mueller A.J."/>
            <person name="Jung M.-Y."/>
            <person name="Strachan C.R."/>
            <person name="Herbold C.W."/>
            <person name="Kirkegaard R.H."/>
            <person name="Daims H."/>
        </authorList>
    </citation>
    <scope>NUCLEOTIDE SEQUENCE [LARGE SCALE GENOMIC DNA]</scope>
</reference>
<dbReference type="KEGG" id="nva:G3M78_13905"/>
<evidence type="ECO:0000256" key="2">
    <source>
        <dbReference type="ARBA" id="ARBA00022729"/>
    </source>
</evidence>
<dbReference type="Pfam" id="PF13462">
    <property type="entry name" value="Thioredoxin_4"/>
    <property type="match status" value="1"/>
</dbReference>
<dbReference type="InterPro" id="IPR012336">
    <property type="entry name" value="Thioredoxin-like_fold"/>
</dbReference>
<dbReference type="CDD" id="cd02972">
    <property type="entry name" value="DsbA_family"/>
    <property type="match status" value="1"/>
</dbReference>
<accession>A0A7T0C4P3</accession>
<dbReference type="EMBL" id="CP048620">
    <property type="protein sequence ID" value="QPJ66430.1"/>
    <property type="molecule type" value="Genomic_DNA"/>
</dbReference>